<evidence type="ECO:0000256" key="8">
    <source>
        <dbReference type="ARBA" id="ARBA00022833"/>
    </source>
</evidence>
<dbReference type="PROSITE" id="PS01242">
    <property type="entry name" value="ZF_FPG_1"/>
    <property type="match status" value="1"/>
</dbReference>
<keyword evidence="19" id="KW-1185">Reference proteome</keyword>
<dbReference type="Pfam" id="PF06831">
    <property type="entry name" value="H2TH"/>
    <property type="match status" value="1"/>
</dbReference>
<dbReference type="PROSITE" id="PS51068">
    <property type="entry name" value="FPG_CAT"/>
    <property type="match status" value="1"/>
</dbReference>
<evidence type="ECO:0000313" key="19">
    <source>
        <dbReference type="Proteomes" id="UP000274515"/>
    </source>
</evidence>
<dbReference type="PANTHER" id="PTHR22993:SF9">
    <property type="entry name" value="FORMAMIDOPYRIMIDINE-DNA GLYCOSYLASE"/>
    <property type="match status" value="1"/>
</dbReference>
<comment type="caution">
    <text evidence="18">The sequence shown here is derived from an EMBL/GenBank/DDBJ whole genome shotgun (WGS) entry which is preliminary data.</text>
</comment>
<dbReference type="Proteomes" id="UP000274515">
    <property type="component" value="Unassembled WGS sequence"/>
</dbReference>
<evidence type="ECO:0000256" key="10">
    <source>
        <dbReference type="ARBA" id="ARBA00023204"/>
    </source>
</evidence>
<dbReference type="SUPFAM" id="SSF81624">
    <property type="entry name" value="N-terminal domain of MutM-like DNA repair proteins"/>
    <property type="match status" value="1"/>
</dbReference>
<dbReference type="InterPro" id="IPR015887">
    <property type="entry name" value="DNA_glyclase_Znf_dom_DNA_BS"/>
</dbReference>
<keyword evidence="10" id="KW-0234">DNA repair</keyword>
<dbReference type="InterPro" id="IPR012319">
    <property type="entry name" value="FPG_cat"/>
</dbReference>
<dbReference type="PANTHER" id="PTHR22993">
    <property type="entry name" value="FORMAMIDOPYRIMIDINE-DNA GLYCOSYLASE"/>
    <property type="match status" value="1"/>
</dbReference>
<dbReference type="InterPro" id="IPR035937">
    <property type="entry name" value="FPG_N"/>
</dbReference>
<reference evidence="18 19" key="1">
    <citation type="submission" date="2018-11" db="EMBL/GenBank/DDBJ databases">
        <title>Saccharopolyspora rhizosphaerae sp. nov., an actinomycete isolated from rhizosphere soil in Thailand.</title>
        <authorList>
            <person name="Intra B."/>
            <person name="Euanorasetr J."/>
            <person name="Take A."/>
            <person name="Inahashi Y."/>
            <person name="Mori M."/>
            <person name="Panbangred W."/>
            <person name="Matsumoto A."/>
        </authorList>
    </citation>
    <scope>NUCLEOTIDE SEQUENCE [LARGE SCALE GENOMIC DNA]</scope>
    <source>
        <strain evidence="18 19">H219</strain>
    </source>
</reference>
<dbReference type="GO" id="GO:0003684">
    <property type="term" value="F:damaged DNA binding"/>
    <property type="evidence" value="ECO:0007669"/>
    <property type="project" value="InterPro"/>
</dbReference>
<evidence type="ECO:0000256" key="2">
    <source>
        <dbReference type="ARBA" id="ARBA00001947"/>
    </source>
</evidence>
<evidence type="ECO:0000256" key="7">
    <source>
        <dbReference type="ARBA" id="ARBA00022801"/>
    </source>
</evidence>
<evidence type="ECO:0000259" key="16">
    <source>
        <dbReference type="PROSITE" id="PS51066"/>
    </source>
</evidence>
<feature type="domain" description="FPG-type" evidence="16">
    <location>
        <begin position="227"/>
        <end position="261"/>
    </location>
</feature>
<keyword evidence="8" id="KW-0862">Zinc</keyword>
<dbReference type="GO" id="GO:0008270">
    <property type="term" value="F:zinc ion binding"/>
    <property type="evidence" value="ECO:0007669"/>
    <property type="project" value="UniProtKB-KW"/>
</dbReference>
<dbReference type="InterPro" id="IPR010979">
    <property type="entry name" value="Ribosomal_uS13-like_H2TH"/>
</dbReference>
<keyword evidence="4" id="KW-0479">Metal-binding</keyword>
<evidence type="ECO:0000256" key="15">
    <source>
        <dbReference type="PROSITE-ProRule" id="PRU00391"/>
    </source>
</evidence>
<evidence type="ECO:0000256" key="9">
    <source>
        <dbReference type="ARBA" id="ARBA00023125"/>
    </source>
</evidence>
<dbReference type="SMART" id="SM00898">
    <property type="entry name" value="Fapy_DNA_glyco"/>
    <property type="match status" value="1"/>
</dbReference>
<dbReference type="GO" id="GO:0008534">
    <property type="term" value="F:oxidized purine nucleobase lesion DNA N-glycosylase activity"/>
    <property type="evidence" value="ECO:0007669"/>
    <property type="project" value="UniProtKB-EC"/>
</dbReference>
<accession>A0A3R8VGF1</accession>
<comment type="similarity">
    <text evidence="3">Belongs to the FPG family.</text>
</comment>
<keyword evidence="13" id="KW-0326">Glycosidase</keyword>
<name>A0A3R8VGF1_9PSEU</name>
<dbReference type="GO" id="GO:0140078">
    <property type="term" value="F:class I DNA-(apurinic or apyrimidinic site) endonuclease activity"/>
    <property type="evidence" value="ECO:0007669"/>
    <property type="project" value="UniProtKB-EC"/>
</dbReference>
<keyword evidence="5" id="KW-0227">DNA damage</keyword>
<organism evidence="18 19">
    <name type="scientific">Saccharopolyspora rhizosphaerae</name>
    <dbReference type="NCBI Taxonomy" id="2492662"/>
    <lineage>
        <taxon>Bacteria</taxon>
        <taxon>Bacillati</taxon>
        <taxon>Actinomycetota</taxon>
        <taxon>Actinomycetes</taxon>
        <taxon>Pseudonocardiales</taxon>
        <taxon>Pseudonocardiaceae</taxon>
        <taxon>Saccharopolyspora</taxon>
    </lineage>
</organism>
<dbReference type="InterPro" id="IPR010663">
    <property type="entry name" value="Znf_FPG/IleRS"/>
</dbReference>
<evidence type="ECO:0000259" key="17">
    <source>
        <dbReference type="PROSITE" id="PS51068"/>
    </source>
</evidence>
<dbReference type="InterPro" id="IPR015886">
    <property type="entry name" value="H2TH_FPG"/>
</dbReference>
<dbReference type="Pfam" id="PF01149">
    <property type="entry name" value="Fapy_DNA_glyco"/>
    <property type="match status" value="1"/>
</dbReference>
<dbReference type="AlphaFoldDB" id="A0A3R8VGF1"/>
<keyword evidence="11" id="KW-0456">Lyase</keyword>
<dbReference type="CDD" id="cd08773">
    <property type="entry name" value="FpgNei_N"/>
    <property type="match status" value="1"/>
</dbReference>
<dbReference type="RefSeq" id="WP_125090313.1">
    <property type="nucleotide sequence ID" value="NZ_RSAA01000010.1"/>
</dbReference>
<dbReference type="EMBL" id="RSAA01000010">
    <property type="protein sequence ID" value="RRO16987.1"/>
    <property type="molecule type" value="Genomic_DNA"/>
</dbReference>
<keyword evidence="9" id="KW-0238">DNA-binding</keyword>
<evidence type="ECO:0000256" key="6">
    <source>
        <dbReference type="ARBA" id="ARBA00022771"/>
    </source>
</evidence>
<evidence type="ECO:0000313" key="18">
    <source>
        <dbReference type="EMBL" id="RRO16987.1"/>
    </source>
</evidence>
<evidence type="ECO:0000256" key="14">
    <source>
        <dbReference type="ARBA" id="ARBA00044632"/>
    </source>
</evidence>
<dbReference type="Gene3D" id="1.10.8.50">
    <property type="match status" value="1"/>
</dbReference>
<evidence type="ECO:0000256" key="12">
    <source>
        <dbReference type="ARBA" id="ARBA00023268"/>
    </source>
</evidence>
<sequence length="262" mass="29523">MPELPDVEGFRRVVADHATGSEVRSVRVLDPGVVHTSATGFTRALEGRVLGEPIRWGKWLRVPTRSRPEYPQLLAHFGMTGAFVWTSGEDADHRHDRVVFEFRDGSLRYRDMRKLTGLWLATEESDVAELLGELGPDAAGVSRRDLRERLTRTSRRLKPALMDQTAVAGLGNLCVDEILWRSRLAPTRSTADLDSAQWARLHARLRSVLRSSSRVGHVPDRPSWLTGHRDERDARCPRCSTALKRSRIGGRSTVWCPQCQPC</sequence>
<dbReference type="OrthoDB" id="9800855at2"/>
<evidence type="ECO:0000256" key="3">
    <source>
        <dbReference type="ARBA" id="ARBA00009409"/>
    </source>
</evidence>
<comment type="catalytic activity">
    <reaction evidence="1">
        <text>Hydrolysis of DNA containing ring-opened 7-methylguanine residues, releasing 2,6-diamino-4-hydroxy-5-(N-methyl)formamidopyrimidine.</text>
        <dbReference type="EC" id="3.2.2.23"/>
    </reaction>
</comment>
<evidence type="ECO:0000256" key="5">
    <source>
        <dbReference type="ARBA" id="ARBA00022763"/>
    </source>
</evidence>
<protein>
    <submittedName>
        <fullName evidence="18">Fpg/Nei family DNA glycosylase</fullName>
    </submittedName>
</protein>
<comment type="cofactor">
    <cofactor evidence="2">
        <name>Zn(2+)</name>
        <dbReference type="ChEBI" id="CHEBI:29105"/>
    </cofactor>
</comment>
<dbReference type="InterPro" id="IPR000214">
    <property type="entry name" value="Znf_DNA_glyclase/AP_lyase"/>
</dbReference>
<keyword evidence="12" id="KW-0511">Multifunctional enzyme</keyword>
<dbReference type="SUPFAM" id="SSF46946">
    <property type="entry name" value="S13-like H2TH domain"/>
    <property type="match status" value="1"/>
</dbReference>
<feature type="domain" description="Formamidopyrimidine-DNA glycosylase catalytic" evidence="17">
    <location>
        <begin position="2"/>
        <end position="116"/>
    </location>
</feature>
<dbReference type="Pfam" id="PF06827">
    <property type="entry name" value="zf-FPG_IleRS"/>
    <property type="match status" value="1"/>
</dbReference>
<gene>
    <name evidence="18" type="ORF">EIL87_11955</name>
</gene>
<dbReference type="SMART" id="SM01232">
    <property type="entry name" value="H2TH"/>
    <property type="match status" value="1"/>
</dbReference>
<proteinExistence type="inferred from homology"/>
<keyword evidence="6 15" id="KW-0863">Zinc-finger</keyword>
<evidence type="ECO:0000256" key="13">
    <source>
        <dbReference type="ARBA" id="ARBA00023295"/>
    </source>
</evidence>
<dbReference type="SUPFAM" id="SSF57716">
    <property type="entry name" value="Glucocorticoid receptor-like (DNA-binding domain)"/>
    <property type="match status" value="1"/>
</dbReference>
<evidence type="ECO:0000256" key="11">
    <source>
        <dbReference type="ARBA" id="ARBA00023239"/>
    </source>
</evidence>
<dbReference type="GO" id="GO:0006284">
    <property type="term" value="P:base-excision repair"/>
    <property type="evidence" value="ECO:0007669"/>
    <property type="project" value="InterPro"/>
</dbReference>
<keyword evidence="7" id="KW-0378">Hydrolase</keyword>
<evidence type="ECO:0000256" key="4">
    <source>
        <dbReference type="ARBA" id="ARBA00022723"/>
    </source>
</evidence>
<comment type="catalytic activity">
    <reaction evidence="14">
        <text>2'-deoxyribonucleotide-(2'-deoxyribose 5'-phosphate)-2'-deoxyribonucleotide-DNA = a 3'-end 2'-deoxyribonucleotide-(2,3-dehydro-2,3-deoxyribose 5'-phosphate)-DNA + a 5'-end 5'-phospho-2'-deoxyribonucleoside-DNA + H(+)</text>
        <dbReference type="Rhea" id="RHEA:66592"/>
        <dbReference type="Rhea" id="RHEA-COMP:13180"/>
        <dbReference type="Rhea" id="RHEA-COMP:16897"/>
        <dbReference type="Rhea" id="RHEA-COMP:17067"/>
        <dbReference type="ChEBI" id="CHEBI:15378"/>
        <dbReference type="ChEBI" id="CHEBI:136412"/>
        <dbReference type="ChEBI" id="CHEBI:157695"/>
        <dbReference type="ChEBI" id="CHEBI:167181"/>
        <dbReference type="EC" id="4.2.99.18"/>
    </reaction>
</comment>
<dbReference type="PROSITE" id="PS51066">
    <property type="entry name" value="ZF_FPG_2"/>
    <property type="match status" value="1"/>
</dbReference>
<dbReference type="Gene3D" id="3.20.190.10">
    <property type="entry name" value="MutM-like, N-terminal"/>
    <property type="match status" value="1"/>
</dbReference>
<evidence type="ECO:0000256" key="1">
    <source>
        <dbReference type="ARBA" id="ARBA00001668"/>
    </source>
</evidence>